<reference evidence="1" key="1">
    <citation type="submission" date="2019-03" db="EMBL/GenBank/DDBJ databases">
        <authorList>
            <person name="Hao L."/>
        </authorList>
    </citation>
    <scope>NUCLEOTIDE SEQUENCE</scope>
</reference>
<dbReference type="AlphaFoldDB" id="A0A485LY96"/>
<protein>
    <submittedName>
        <fullName evidence="1">Uncharacterized protein</fullName>
    </submittedName>
</protein>
<organism evidence="1">
    <name type="scientific">anaerobic digester metagenome</name>
    <dbReference type="NCBI Taxonomy" id="1263854"/>
    <lineage>
        <taxon>unclassified sequences</taxon>
        <taxon>metagenomes</taxon>
        <taxon>ecological metagenomes</taxon>
    </lineage>
</organism>
<accession>A0A485LY96</accession>
<gene>
    <name evidence="1" type="ORF">SCFA_220039</name>
</gene>
<proteinExistence type="predicted"/>
<sequence>MISVLSQVIDLDLHASDIELLRELIDKYHPEGMDLVDERYLSDDRKDPAKKIPLPKALEEWVKAMSNKYHDRRFVLALTRKVLEKMGYFPRDPNDVPGPVYKEIH</sequence>
<name>A0A485LY96_9ZZZZ</name>
<evidence type="ECO:0000313" key="1">
    <source>
        <dbReference type="EMBL" id="VFU13794.1"/>
    </source>
</evidence>
<dbReference type="EMBL" id="CAADRM010000084">
    <property type="protein sequence ID" value="VFU13794.1"/>
    <property type="molecule type" value="Genomic_DNA"/>
</dbReference>